<proteinExistence type="predicted"/>
<reference evidence="4" key="1">
    <citation type="submission" date="2016-10" db="EMBL/GenBank/DDBJ databases">
        <authorList>
            <person name="Varghese N."/>
            <person name="Submissions S."/>
        </authorList>
    </citation>
    <scope>NUCLEOTIDE SEQUENCE [LARGE SCALE GENOMIC DNA]</scope>
    <source>
        <strain evidence="4">DSM 21743</strain>
    </source>
</reference>
<dbReference type="Proteomes" id="UP000198825">
    <property type="component" value="Chromosome I"/>
</dbReference>
<feature type="region of interest" description="Disordered" evidence="1">
    <location>
        <begin position="1"/>
        <end position="24"/>
    </location>
</feature>
<evidence type="ECO:0000313" key="4">
    <source>
        <dbReference type="Proteomes" id="UP000198825"/>
    </source>
</evidence>
<accession>A0A1H2LGZ4</accession>
<protein>
    <submittedName>
        <fullName evidence="3">Uncharacterized conserved protein, DUF2236 family</fullName>
    </submittedName>
</protein>
<dbReference type="EMBL" id="LT629799">
    <property type="protein sequence ID" value="SDU79995.1"/>
    <property type="molecule type" value="Genomic_DNA"/>
</dbReference>
<feature type="domain" description="ER-bound oxygenase mpaB/mpaB'/Rubber oxygenase catalytic" evidence="2">
    <location>
        <begin position="29"/>
        <end position="257"/>
    </location>
</feature>
<keyword evidence="4" id="KW-1185">Reference proteome</keyword>
<dbReference type="AlphaFoldDB" id="A0A1H2LGZ4"/>
<dbReference type="InterPro" id="IPR018713">
    <property type="entry name" value="MPAB/Lcp_cat_dom"/>
</dbReference>
<dbReference type="PANTHER" id="PTHR36151:SF3">
    <property type="entry name" value="ER-BOUND OXYGENASE MPAB_MPAB'_RUBBER OXYGENASE CATALYTIC DOMAIN-CONTAINING PROTEIN"/>
    <property type="match status" value="1"/>
</dbReference>
<dbReference type="STRING" id="546874.SAMN04488544_0092"/>
<evidence type="ECO:0000256" key="1">
    <source>
        <dbReference type="SAM" id="MobiDB-lite"/>
    </source>
</evidence>
<evidence type="ECO:0000313" key="3">
    <source>
        <dbReference type="EMBL" id="SDU79995.1"/>
    </source>
</evidence>
<evidence type="ECO:0000259" key="2">
    <source>
        <dbReference type="Pfam" id="PF09995"/>
    </source>
</evidence>
<sequence>MTTQAERADQPEQPEQGDPGLFGPGSVTWRIHGDQSMALAGFRALSLQAVHPLVMAGFDDNTVWFEDMWGRLQRTGEWVGTVTYGTTREAERAGKILRSVHAALPPGVEPETGLAYKVDDPALLTWVHVTETESFLSTYRRCGGVLRPGDGDRYVDEMRESARLVGIDPSTVPASEADVEDYYADVRPQLHVTEVARRNTLKFMRPQMPRWVRVTTPARPAWAGLVTLGIAMLPPWARRLYGLPALPGSDALATLNGFALRRVLGTLPLVVSGNPMYGAALRRTRGLRAA</sequence>
<organism evidence="3 4">
    <name type="scientific">Microlunatus sagamiharensis</name>
    <dbReference type="NCBI Taxonomy" id="546874"/>
    <lineage>
        <taxon>Bacteria</taxon>
        <taxon>Bacillati</taxon>
        <taxon>Actinomycetota</taxon>
        <taxon>Actinomycetes</taxon>
        <taxon>Propionibacteriales</taxon>
        <taxon>Propionibacteriaceae</taxon>
        <taxon>Microlunatus</taxon>
    </lineage>
</organism>
<name>A0A1H2LGZ4_9ACTN</name>
<dbReference type="GO" id="GO:0016491">
    <property type="term" value="F:oxidoreductase activity"/>
    <property type="evidence" value="ECO:0007669"/>
    <property type="project" value="InterPro"/>
</dbReference>
<dbReference type="Pfam" id="PF09995">
    <property type="entry name" value="MPAB_Lcp_cat"/>
    <property type="match status" value="1"/>
</dbReference>
<gene>
    <name evidence="3" type="ORF">SAMN04488544_0092</name>
</gene>
<feature type="compositionally biased region" description="Basic and acidic residues" evidence="1">
    <location>
        <begin position="1"/>
        <end position="10"/>
    </location>
</feature>
<dbReference type="PANTHER" id="PTHR36151">
    <property type="entry name" value="BLR2777 PROTEIN"/>
    <property type="match status" value="1"/>
</dbReference>